<dbReference type="EMBL" id="MG777495">
    <property type="protein sequence ID" value="AUW31167.1"/>
    <property type="molecule type" value="Genomic_DNA"/>
</dbReference>
<feature type="transmembrane region" description="Helical" evidence="6">
    <location>
        <begin position="275"/>
        <end position="297"/>
    </location>
</feature>
<feature type="transmembrane region" description="Helical" evidence="6">
    <location>
        <begin position="567"/>
        <end position="586"/>
    </location>
</feature>
<feature type="transmembrane region" description="Helical" evidence="6">
    <location>
        <begin position="383"/>
        <end position="408"/>
    </location>
</feature>
<organism evidence="8">
    <name type="scientific">Cladonia uncialis subsp. uncialis</name>
    <dbReference type="NCBI Taxonomy" id="180999"/>
    <lineage>
        <taxon>Eukaryota</taxon>
        <taxon>Fungi</taxon>
        <taxon>Dikarya</taxon>
        <taxon>Ascomycota</taxon>
        <taxon>Pezizomycotina</taxon>
        <taxon>Lecanoromycetes</taxon>
        <taxon>OSLEUM clade</taxon>
        <taxon>Lecanoromycetidae</taxon>
        <taxon>Lecanorales</taxon>
        <taxon>Lecanorineae</taxon>
        <taxon>Cladoniaceae</taxon>
        <taxon>Cladonia</taxon>
    </lineage>
</organism>
<dbReference type="GO" id="GO:0016020">
    <property type="term" value="C:membrane"/>
    <property type="evidence" value="ECO:0007669"/>
    <property type="project" value="UniProtKB-SubCell"/>
</dbReference>
<keyword evidence="5 6" id="KW-0472">Membrane</keyword>
<dbReference type="AlphaFoldDB" id="A0A2K9YE80"/>
<comment type="subcellular location">
    <subcellularLocation>
        <location evidence="1">Membrane</location>
        <topology evidence="1">Multi-pass membrane protein</topology>
    </subcellularLocation>
</comment>
<dbReference type="SUPFAM" id="SSF103473">
    <property type="entry name" value="MFS general substrate transporter"/>
    <property type="match status" value="1"/>
</dbReference>
<keyword evidence="3 6" id="KW-0812">Transmembrane</keyword>
<dbReference type="PANTHER" id="PTHR23504:SF2">
    <property type="entry name" value="TRANSPORTER, PUTATIVE (AFU_ORTHOLOGUE AFUA_8G04150)-RELATED"/>
    <property type="match status" value="1"/>
</dbReference>
<dbReference type="GO" id="GO:0022857">
    <property type="term" value="F:transmembrane transporter activity"/>
    <property type="evidence" value="ECO:0007669"/>
    <property type="project" value="InterPro"/>
</dbReference>
<feature type="transmembrane region" description="Helical" evidence="6">
    <location>
        <begin position="173"/>
        <end position="196"/>
    </location>
</feature>
<dbReference type="InterPro" id="IPR011701">
    <property type="entry name" value="MFS"/>
</dbReference>
<name>A0A2K9YE80_CLAUC</name>
<dbReference type="InterPro" id="IPR036259">
    <property type="entry name" value="MFS_trans_sf"/>
</dbReference>
<protein>
    <submittedName>
        <fullName evidence="8">Putative MFS transporter</fullName>
    </submittedName>
</protein>
<dbReference type="PROSITE" id="PS50850">
    <property type="entry name" value="MFS"/>
    <property type="match status" value="1"/>
</dbReference>
<evidence type="ECO:0000259" key="7">
    <source>
        <dbReference type="PROSITE" id="PS50850"/>
    </source>
</evidence>
<evidence type="ECO:0000256" key="4">
    <source>
        <dbReference type="ARBA" id="ARBA00022989"/>
    </source>
</evidence>
<evidence type="ECO:0000256" key="1">
    <source>
        <dbReference type="ARBA" id="ARBA00004141"/>
    </source>
</evidence>
<feature type="transmembrane region" description="Helical" evidence="6">
    <location>
        <begin position="492"/>
        <end position="516"/>
    </location>
</feature>
<feature type="transmembrane region" description="Helical" evidence="6">
    <location>
        <begin position="234"/>
        <end position="255"/>
    </location>
</feature>
<evidence type="ECO:0000256" key="2">
    <source>
        <dbReference type="ARBA" id="ARBA00022448"/>
    </source>
</evidence>
<dbReference type="PANTHER" id="PTHR23504">
    <property type="entry name" value="MAJOR FACILITATOR SUPERFAMILY DOMAIN-CONTAINING PROTEIN 10"/>
    <property type="match status" value="1"/>
</dbReference>
<feature type="transmembrane region" description="Helical" evidence="6">
    <location>
        <begin position="139"/>
        <end position="161"/>
    </location>
</feature>
<evidence type="ECO:0000256" key="3">
    <source>
        <dbReference type="ARBA" id="ARBA00022692"/>
    </source>
</evidence>
<evidence type="ECO:0000313" key="8">
    <source>
        <dbReference type="EMBL" id="AUW31167.1"/>
    </source>
</evidence>
<feature type="transmembrane region" description="Helical" evidence="6">
    <location>
        <begin position="428"/>
        <end position="450"/>
    </location>
</feature>
<keyword evidence="2" id="KW-0813">Transport</keyword>
<feature type="domain" description="Major facilitator superfamily (MFS) profile" evidence="7">
    <location>
        <begin position="102"/>
        <end position="590"/>
    </location>
</feature>
<evidence type="ECO:0000256" key="5">
    <source>
        <dbReference type="ARBA" id="ARBA00023136"/>
    </source>
</evidence>
<feature type="transmembrane region" description="Helical" evidence="6">
    <location>
        <begin position="528"/>
        <end position="547"/>
    </location>
</feature>
<dbReference type="InterPro" id="IPR020846">
    <property type="entry name" value="MFS_dom"/>
</dbReference>
<sequence>MVYVGPLKMVLGRGKFVESEIAMLATIPRTTLRYCINFASSVLQLPFSLQPYLHENPPSLIYTSHRLIIHTPHTFTVAAITAQTEPSAQLNNPNADAFPTIQLLILAICRVSEPIALASCFPYAWVMVGDFNVGDRSSASFWAGVFISSFALAESLTGLAWGGVSDKIGRKPVLLIGCAGTMISLLIVGFSTNFWLALAGRVMGGLLNGNIGVIQTMVGELVKKPEHEPKAYAVMPFVWSIGTIIGPAIGGTFARPAVSMPSVFSPTGLFAQFPYLLPNLICAILLLISILFGYFFLIETHPDMQPWSTQEELDNTTAETPLMATAGATANAGVDLRADTYGTFNTVNINEDKEWVLNADGTSRPPSIHSSDPPEPKVFTRKVVMIVVALGIYTYHSMTYDHLLPIFLQDEAPPSYHRPRSPFDVPGGLGLSLQTVGLVMSVNGLIALFIQAIIFPLFASWLGIFPTFVTVTILAPVAYLIVPYLAFLPPHALYPGLWICLTIRNFTSILAYPVLLIMLKEAASSRTVLGKVNGLAASAGAACRTISPPMAGYLYGIGTHIGFTGLAWWGSGVVAIIGALQIFSIARTKNKTATIRPMASFMQNAMPEERNEDIVHITVTDQDV</sequence>
<keyword evidence="4 6" id="KW-1133">Transmembrane helix</keyword>
<dbReference type="Pfam" id="PF07690">
    <property type="entry name" value="MFS_1"/>
    <property type="match status" value="1"/>
</dbReference>
<dbReference type="Gene3D" id="1.20.1250.20">
    <property type="entry name" value="MFS general substrate transporter like domains"/>
    <property type="match status" value="1"/>
</dbReference>
<dbReference type="CDD" id="cd17330">
    <property type="entry name" value="MFS_SLC46_TetA_like"/>
    <property type="match status" value="1"/>
</dbReference>
<proteinExistence type="predicted"/>
<feature type="transmembrane region" description="Helical" evidence="6">
    <location>
        <begin position="462"/>
        <end position="486"/>
    </location>
</feature>
<accession>A0A2K9YE80</accession>
<reference evidence="8" key="1">
    <citation type="submission" date="2017-12" db="EMBL/GenBank/DDBJ databases">
        <title>Genome Sequencing Reveals a Rich Biosynthetic Potential.</title>
        <authorList>
            <person name="Bertrand R.L."/>
            <person name="Abdel-Hameed M.E."/>
            <person name="Sorensen J.L."/>
        </authorList>
    </citation>
    <scope>NUCLEOTIDE SEQUENCE</scope>
</reference>
<evidence type="ECO:0000256" key="6">
    <source>
        <dbReference type="SAM" id="Phobius"/>
    </source>
</evidence>